<dbReference type="PANTHER" id="PTHR12128:SF72">
    <property type="entry name" value="DIHYDRODIPICOLINATE SYNTHASE"/>
    <property type="match status" value="1"/>
</dbReference>
<proteinExistence type="inferred from homology"/>
<dbReference type="PANTHER" id="PTHR12128">
    <property type="entry name" value="DIHYDRODIPICOLINATE SYNTHASE"/>
    <property type="match status" value="1"/>
</dbReference>
<dbReference type="PRINTS" id="PR00146">
    <property type="entry name" value="DHPICSNTHASE"/>
</dbReference>
<evidence type="ECO:0000256" key="1">
    <source>
        <dbReference type="ARBA" id="ARBA00023239"/>
    </source>
</evidence>
<dbReference type="EMBL" id="CZDF01000172">
    <property type="protein sequence ID" value="CUR35081.1"/>
    <property type="molecule type" value="Genomic_DNA"/>
</dbReference>
<evidence type="ECO:0000256" key="2">
    <source>
        <dbReference type="PIRNR" id="PIRNR001365"/>
    </source>
</evidence>
<gene>
    <name evidence="5" type="ORF">PL9214650520</name>
</gene>
<dbReference type="SUPFAM" id="SSF51569">
    <property type="entry name" value="Aldolase"/>
    <property type="match status" value="1"/>
</dbReference>
<evidence type="ECO:0000256" key="3">
    <source>
        <dbReference type="PIRSR" id="PIRSR001365-1"/>
    </source>
</evidence>
<dbReference type="PIRSF" id="PIRSF001365">
    <property type="entry name" value="DHDPS"/>
    <property type="match status" value="1"/>
</dbReference>
<reference evidence="6" key="1">
    <citation type="submission" date="2015-10" db="EMBL/GenBank/DDBJ databases">
        <authorList>
            <person name="Regsiter A."/>
            <person name="william w."/>
        </authorList>
    </citation>
    <scope>NUCLEOTIDE SEQUENCE [LARGE SCALE GENOMIC DNA]</scope>
</reference>
<dbReference type="SMART" id="SM01130">
    <property type="entry name" value="DHDPS"/>
    <property type="match status" value="1"/>
</dbReference>
<evidence type="ECO:0000313" key="5">
    <source>
        <dbReference type="EMBL" id="CUR35081.1"/>
    </source>
</evidence>
<feature type="binding site" evidence="4">
    <location>
        <position position="205"/>
    </location>
    <ligand>
        <name>pyruvate</name>
        <dbReference type="ChEBI" id="CHEBI:15361"/>
    </ligand>
</feature>
<dbReference type="AlphaFoldDB" id="A0A1J1LU56"/>
<protein>
    <submittedName>
        <fullName evidence="5">Putative dihydrodipicolinate synthetase</fullName>
    </submittedName>
</protein>
<sequence length="302" mass="32882">MQWKGVMPAITTGFKQDLTLDTEQITNHVNWLVDNSCAGIVANGTLGEATSLSFDEKIQVLQTCISAIGDRVPVISGIGAMTTKQAVALAEKAASIGCSGLMVLPPYQYSTDWYEMKAHVATVIATTELPCMLYNDPSAYGTDFLPEQIAELAEEHCNLCVVKEATTDVRRITAIRALLGDRLSIAVGMDDVLVEGVAAGATSWVAGTANALPRESVLLFNYAIQGNNDKAFKLYKWMMPLMRLNAVPKFVQMTKLMQETVGRGNTVVRPPRLELEGTELQTALDIIKTALSQRPEILKTEQ</sequence>
<keyword evidence="6" id="KW-1185">Reference proteome</keyword>
<dbReference type="InterPro" id="IPR013785">
    <property type="entry name" value="Aldolase_TIM"/>
</dbReference>
<evidence type="ECO:0000256" key="4">
    <source>
        <dbReference type="PIRSR" id="PIRSR001365-2"/>
    </source>
</evidence>
<name>A0A1J1LU56_9CYAN</name>
<dbReference type="Gene3D" id="3.20.20.70">
    <property type="entry name" value="Aldolase class I"/>
    <property type="match status" value="1"/>
</dbReference>
<dbReference type="Pfam" id="PF00701">
    <property type="entry name" value="DHDPS"/>
    <property type="match status" value="1"/>
</dbReference>
<evidence type="ECO:0000313" key="6">
    <source>
        <dbReference type="Proteomes" id="UP000184315"/>
    </source>
</evidence>
<dbReference type="InterPro" id="IPR002220">
    <property type="entry name" value="DapA-like"/>
</dbReference>
<dbReference type="OrthoDB" id="9782828at2"/>
<comment type="similarity">
    <text evidence="2">Belongs to the DapA family.</text>
</comment>
<feature type="active site" description="Schiff-base intermediate with substrate" evidence="3">
    <location>
        <position position="163"/>
    </location>
</feature>
<dbReference type="Proteomes" id="UP000184315">
    <property type="component" value="Unassembled WGS sequence"/>
</dbReference>
<dbReference type="GO" id="GO:0008840">
    <property type="term" value="F:4-hydroxy-tetrahydrodipicolinate synthase activity"/>
    <property type="evidence" value="ECO:0007669"/>
    <property type="project" value="TreeGrafter"/>
</dbReference>
<accession>A0A1J1LU56</accession>
<keyword evidence="1 2" id="KW-0456">Lyase</keyword>
<dbReference type="CDD" id="cd00408">
    <property type="entry name" value="DHDPS-like"/>
    <property type="match status" value="1"/>
</dbReference>
<dbReference type="STRING" id="671072.PL9214650520"/>
<organism evidence="5 6">
    <name type="scientific">Planktothrix tepida PCC 9214</name>
    <dbReference type="NCBI Taxonomy" id="671072"/>
    <lineage>
        <taxon>Bacteria</taxon>
        <taxon>Bacillati</taxon>
        <taxon>Cyanobacteriota</taxon>
        <taxon>Cyanophyceae</taxon>
        <taxon>Oscillatoriophycideae</taxon>
        <taxon>Oscillatoriales</taxon>
        <taxon>Microcoleaceae</taxon>
        <taxon>Planktothrix</taxon>
    </lineage>
</organism>
<feature type="active site" description="Proton donor/acceptor" evidence="3">
    <location>
        <position position="134"/>
    </location>
</feature>